<protein>
    <submittedName>
        <fullName evidence="1">Phage head-tail joining protein</fullName>
    </submittedName>
</protein>
<dbReference type="InterPro" id="IPR038666">
    <property type="entry name" value="SSP1_head-tail_sf"/>
</dbReference>
<name>A0A0J9CYS8_SPHYA</name>
<accession>A0A0J9CYS8</accession>
<reference evidence="1 2" key="1">
    <citation type="submission" date="2017-04" db="EMBL/GenBank/DDBJ databases">
        <title>Characterization, genome and methylation analysis of a phthalic acid esters degrading strain Sphingobium yanoikuyae SHJ.</title>
        <authorList>
            <person name="Feng L."/>
        </authorList>
    </citation>
    <scope>NUCLEOTIDE SEQUENCE [LARGE SCALE GENOMIC DNA]</scope>
    <source>
        <strain evidence="1 2">SHJ</strain>
    </source>
</reference>
<evidence type="ECO:0000313" key="2">
    <source>
        <dbReference type="Proteomes" id="UP000037029"/>
    </source>
</evidence>
<sequence length="107" mass="11761">MKIDAGALDRRIDIMTQTTVRDAAGQKRSTWTVTASTFGQRLELRTTDVARSAGRETVPAGRYLIRYRTGLSTANRVQIDGQTYAITAIDEPDRRTTMVLTVEGVGA</sequence>
<dbReference type="NCBIfam" id="TIGR01563">
    <property type="entry name" value="gp16_SPP1"/>
    <property type="match status" value="1"/>
</dbReference>
<dbReference type="Proteomes" id="UP000037029">
    <property type="component" value="Chromosome"/>
</dbReference>
<gene>
    <name evidence="1" type="ORF">BV87_09280</name>
</gene>
<organism evidence="1 2">
    <name type="scientific">Sphingobium yanoikuyae</name>
    <name type="common">Sphingomonas yanoikuyae</name>
    <dbReference type="NCBI Taxonomy" id="13690"/>
    <lineage>
        <taxon>Bacteria</taxon>
        <taxon>Pseudomonadati</taxon>
        <taxon>Pseudomonadota</taxon>
        <taxon>Alphaproteobacteria</taxon>
        <taxon>Sphingomonadales</taxon>
        <taxon>Sphingomonadaceae</taxon>
        <taxon>Sphingobium</taxon>
    </lineage>
</organism>
<dbReference type="AlphaFoldDB" id="A0A0J9CYS8"/>
<proteinExistence type="predicted"/>
<dbReference type="Gene3D" id="2.40.10.270">
    <property type="entry name" value="Bacteriophage SPP1 head-tail adaptor protein"/>
    <property type="match status" value="1"/>
</dbReference>
<dbReference type="InterPro" id="IPR008767">
    <property type="entry name" value="Phage_SPP1_head-tail_adaptor"/>
</dbReference>
<evidence type="ECO:0000313" key="1">
    <source>
        <dbReference type="EMBL" id="ATP21466.1"/>
    </source>
</evidence>
<dbReference type="RefSeq" id="WP_048938315.1">
    <property type="nucleotide sequence ID" value="NZ_CP020925.1"/>
</dbReference>
<dbReference type="Pfam" id="PF05521">
    <property type="entry name" value="Phage_HCP"/>
    <property type="match status" value="1"/>
</dbReference>
<dbReference type="EMBL" id="CP020925">
    <property type="protein sequence ID" value="ATP21466.1"/>
    <property type="molecule type" value="Genomic_DNA"/>
</dbReference>